<dbReference type="AlphaFoldDB" id="A0A1L9S446"/>
<evidence type="ECO:0000313" key="2">
    <source>
        <dbReference type="Proteomes" id="UP000184383"/>
    </source>
</evidence>
<reference evidence="2" key="1">
    <citation type="journal article" date="2017" name="Genome Biol.">
        <title>Comparative genomics reveals high biological diversity and specific adaptations in the industrially and medically important fungal genus Aspergillus.</title>
        <authorList>
            <person name="de Vries R.P."/>
            <person name="Riley R."/>
            <person name="Wiebenga A."/>
            <person name="Aguilar-Osorio G."/>
            <person name="Amillis S."/>
            <person name="Uchima C.A."/>
            <person name="Anderluh G."/>
            <person name="Asadollahi M."/>
            <person name="Askin M."/>
            <person name="Barry K."/>
            <person name="Battaglia E."/>
            <person name="Bayram O."/>
            <person name="Benocci T."/>
            <person name="Braus-Stromeyer S.A."/>
            <person name="Caldana C."/>
            <person name="Canovas D."/>
            <person name="Cerqueira G.C."/>
            <person name="Chen F."/>
            <person name="Chen W."/>
            <person name="Choi C."/>
            <person name="Clum A."/>
            <person name="Dos Santos R.A."/>
            <person name="Damasio A.R."/>
            <person name="Diallinas G."/>
            <person name="Emri T."/>
            <person name="Fekete E."/>
            <person name="Flipphi M."/>
            <person name="Freyberg S."/>
            <person name="Gallo A."/>
            <person name="Gournas C."/>
            <person name="Habgood R."/>
            <person name="Hainaut M."/>
            <person name="Harispe M.L."/>
            <person name="Henrissat B."/>
            <person name="Hilden K.S."/>
            <person name="Hope R."/>
            <person name="Hossain A."/>
            <person name="Karabika E."/>
            <person name="Karaffa L."/>
            <person name="Karanyi Z."/>
            <person name="Krasevec N."/>
            <person name="Kuo A."/>
            <person name="Kusch H."/>
            <person name="LaButti K."/>
            <person name="Lagendijk E.L."/>
            <person name="Lapidus A."/>
            <person name="Levasseur A."/>
            <person name="Lindquist E."/>
            <person name="Lipzen A."/>
            <person name="Logrieco A.F."/>
            <person name="MacCabe A."/>
            <person name="Maekelae M.R."/>
            <person name="Malavazi I."/>
            <person name="Melin P."/>
            <person name="Meyer V."/>
            <person name="Mielnichuk N."/>
            <person name="Miskei M."/>
            <person name="Molnar A.P."/>
            <person name="Mule G."/>
            <person name="Ngan C.Y."/>
            <person name="Orejas M."/>
            <person name="Orosz E."/>
            <person name="Ouedraogo J.P."/>
            <person name="Overkamp K.M."/>
            <person name="Park H.-S."/>
            <person name="Perrone G."/>
            <person name="Piumi F."/>
            <person name="Punt P.J."/>
            <person name="Ram A.F."/>
            <person name="Ramon A."/>
            <person name="Rauscher S."/>
            <person name="Record E."/>
            <person name="Riano-Pachon D.M."/>
            <person name="Robert V."/>
            <person name="Roehrig J."/>
            <person name="Ruller R."/>
            <person name="Salamov A."/>
            <person name="Salih N.S."/>
            <person name="Samson R.A."/>
            <person name="Sandor E."/>
            <person name="Sanguinetti M."/>
            <person name="Schuetze T."/>
            <person name="Sepcic K."/>
            <person name="Shelest E."/>
            <person name="Sherlock G."/>
            <person name="Sophianopoulou V."/>
            <person name="Squina F.M."/>
            <person name="Sun H."/>
            <person name="Susca A."/>
            <person name="Todd R.B."/>
            <person name="Tsang A."/>
            <person name="Unkles S.E."/>
            <person name="van de Wiele N."/>
            <person name="van Rossen-Uffink D."/>
            <person name="Oliveira J.V."/>
            <person name="Vesth T.C."/>
            <person name="Visser J."/>
            <person name="Yu J.-H."/>
            <person name="Zhou M."/>
            <person name="Andersen M.R."/>
            <person name="Archer D.B."/>
            <person name="Baker S.E."/>
            <person name="Benoit I."/>
            <person name="Brakhage A.A."/>
            <person name="Braus G.H."/>
            <person name="Fischer R."/>
            <person name="Frisvad J.C."/>
            <person name="Goldman G.H."/>
            <person name="Houbraken J."/>
            <person name="Oakley B."/>
            <person name="Pocsi I."/>
            <person name="Scazzocchio C."/>
            <person name="Seiboth B."/>
            <person name="vanKuyk P.A."/>
            <person name="Wortman J."/>
            <person name="Dyer P.S."/>
            <person name="Grigoriev I.V."/>
        </authorList>
    </citation>
    <scope>NUCLEOTIDE SEQUENCE [LARGE SCALE GENOMIC DNA]</scope>
    <source>
        <strain evidence="2">DTO 134E9</strain>
    </source>
</reference>
<dbReference type="VEuPathDB" id="FungiDB:ASPWEDRAFT_293677"/>
<keyword evidence="2" id="KW-1185">Reference proteome</keyword>
<organism evidence="1 2">
    <name type="scientific">Aspergillus wentii DTO 134E9</name>
    <dbReference type="NCBI Taxonomy" id="1073089"/>
    <lineage>
        <taxon>Eukaryota</taxon>
        <taxon>Fungi</taxon>
        <taxon>Dikarya</taxon>
        <taxon>Ascomycota</taxon>
        <taxon>Pezizomycotina</taxon>
        <taxon>Eurotiomycetes</taxon>
        <taxon>Eurotiomycetidae</taxon>
        <taxon>Eurotiales</taxon>
        <taxon>Aspergillaceae</taxon>
        <taxon>Aspergillus</taxon>
        <taxon>Aspergillus subgen. Cremei</taxon>
    </lineage>
</organism>
<sequence>MTLTARYQKPVSSLTSKALVFLWAHHSTLVSQPRHLFPPKLSVLQYHRQQSWPAMHRHFLPAPFPWPLLLVVRGIVVQQLRGLFHQAECCLRGGIRSNRPRGLPC</sequence>
<gene>
    <name evidence="1" type="ORF">ASPWEDRAFT_293677</name>
</gene>
<proteinExistence type="predicted"/>
<dbReference type="GeneID" id="63749112"/>
<evidence type="ECO:0000313" key="1">
    <source>
        <dbReference type="EMBL" id="OJJ41930.1"/>
    </source>
</evidence>
<dbReference type="RefSeq" id="XP_040695606.1">
    <property type="nucleotide sequence ID" value="XM_040833264.1"/>
</dbReference>
<dbReference type="Proteomes" id="UP000184383">
    <property type="component" value="Unassembled WGS sequence"/>
</dbReference>
<protein>
    <submittedName>
        <fullName evidence="1">Uncharacterized protein</fullName>
    </submittedName>
</protein>
<accession>A0A1L9S446</accession>
<dbReference type="EMBL" id="KV878209">
    <property type="protein sequence ID" value="OJJ41930.1"/>
    <property type="molecule type" value="Genomic_DNA"/>
</dbReference>
<name>A0A1L9S446_ASPWE</name>